<feature type="transmembrane region" description="Helical" evidence="1">
    <location>
        <begin position="124"/>
        <end position="144"/>
    </location>
</feature>
<evidence type="ECO:0000256" key="1">
    <source>
        <dbReference type="SAM" id="Phobius"/>
    </source>
</evidence>
<feature type="transmembrane region" description="Helical" evidence="1">
    <location>
        <begin position="246"/>
        <end position="264"/>
    </location>
</feature>
<gene>
    <name evidence="2" type="ORF">ERS852407_05420</name>
</gene>
<dbReference type="PANTHER" id="PTHR36832:SF1">
    <property type="entry name" value="SLR1174 PROTEIN"/>
    <property type="match status" value="1"/>
</dbReference>
<organism evidence="2 3">
    <name type="scientific">Hungatella hathewayi</name>
    <dbReference type="NCBI Taxonomy" id="154046"/>
    <lineage>
        <taxon>Bacteria</taxon>
        <taxon>Bacillati</taxon>
        <taxon>Bacillota</taxon>
        <taxon>Clostridia</taxon>
        <taxon>Lachnospirales</taxon>
        <taxon>Lachnospiraceae</taxon>
        <taxon>Hungatella</taxon>
    </lineage>
</organism>
<accession>A0A174LPQ4</accession>
<name>A0A174LPQ4_9FIRM</name>
<proteinExistence type="predicted"/>
<dbReference type="Proteomes" id="UP000095651">
    <property type="component" value="Unassembled WGS sequence"/>
</dbReference>
<keyword evidence="1" id="KW-1133">Transmembrane helix</keyword>
<evidence type="ECO:0000313" key="2">
    <source>
        <dbReference type="EMBL" id="CUP24961.1"/>
    </source>
</evidence>
<protein>
    <submittedName>
        <fullName evidence="2">ABC-type uncharacterized transport system, permease component</fullName>
    </submittedName>
</protein>
<feature type="transmembrane region" description="Helical" evidence="1">
    <location>
        <begin position="156"/>
        <end position="183"/>
    </location>
</feature>
<evidence type="ECO:0000313" key="3">
    <source>
        <dbReference type="Proteomes" id="UP000095651"/>
    </source>
</evidence>
<feature type="transmembrane region" description="Helical" evidence="1">
    <location>
        <begin position="195"/>
        <end position="215"/>
    </location>
</feature>
<dbReference type="RefSeq" id="WP_055659920.1">
    <property type="nucleotide sequence ID" value="NZ_CABIXC010000022.1"/>
</dbReference>
<reference evidence="2 3" key="1">
    <citation type="submission" date="2015-09" db="EMBL/GenBank/DDBJ databases">
        <authorList>
            <consortium name="Pathogen Informatics"/>
        </authorList>
    </citation>
    <scope>NUCLEOTIDE SEQUENCE [LARGE SCALE GENOMIC DNA]</scope>
    <source>
        <strain evidence="2 3">2789STDY5608850</strain>
    </source>
</reference>
<feature type="transmembrane region" description="Helical" evidence="1">
    <location>
        <begin position="32"/>
        <end position="58"/>
    </location>
</feature>
<sequence>MNKFRTFLAGHGCGPRAIVSTILMCTKQIFDGGILCITGGYLVSAVQFVMLIFIWTALDREGANLGGMALNQLMTYTLMSTVLHQELNIVSPATASLWEGSVIGRFTRPVPVPISFIAETIGRWWIPNFLFFGLPLLIIAPFLGVNPAPANLASGALALISLALSASLGFAMDLLFAAFAMFLKNGCWVANNIREAAFSLLSGEMIPFALFPWGLDQVFSFLPFGSIAHAPLTIYTGTAAAPLSTIGLQLVWNIVLWIAAARVFKKSKERMISFGG</sequence>
<keyword evidence="1" id="KW-0812">Transmembrane</keyword>
<dbReference type="AlphaFoldDB" id="A0A174LPQ4"/>
<keyword evidence="1" id="KW-0472">Membrane</keyword>
<dbReference type="EMBL" id="CYZE01000022">
    <property type="protein sequence ID" value="CUP24961.1"/>
    <property type="molecule type" value="Genomic_DNA"/>
</dbReference>
<dbReference type="PANTHER" id="PTHR36832">
    <property type="entry name" value="SLR1174 PROTEIN-RELATED"/>
    <property type="match status" value="1"/>
</dbReference>